<dbReference type="RefSeq" id="WP_081168031.1">
    <property type="nucleotide sequence ID" value="NZ_LWBP01000196.1"/>
</dbReference>
<name>A0A1V9FEH0_9BACT</name>
<protein>
    <submittedName>
        <fullName evidence="1">Uncharacterized protein</fullName>
    </submittedName>
</protein>
<comment type="caution">
    <text evidence="1">The sequence shown here is derived from an EMBL/GenBank/DDBJ whole genome shotgun (WGS) entry which is preliminary data.</text>
</comment>
<proteinExistence type="predicted"/>
<evidence type="ECO:0000313" key="1">
    <source>
        <dbReference type="EMBL" id="OQP56753.1"/>
    </source>
</evidence>
<dbReference type="Proteomes" id="UP000192276">
    <property type="component" value="Unassembled WGS sequence"/>
</dbReference>
<dbReference type="AlphaFoldDB" id="A0A1V9FEH0"/>
<reference evidence="2" key="1">
    <citation type="submission" date="2016-04" db="EMBL/GenBank/DDBJ databases">
        <authorList>
            <person name="Chen L."/>
            <person name="Zhuang W."/>
            <person name="Wang G."/>
        </authorList>
    </citation>
    <scope>NUCLEOTIDE SEQUENCE [LARGE SCALE GENOMIC DNA]</scope>
    <source>
        <strain evidence="2">208</strain>
    </source>
</reference>
<keyword evidence="2" id="KW-1185">Reference proteome</keyword>
<sequence length="69" mass="7978">MVTKLAQFHPDKIFPEFSAKFQPTWDSIYNDNLQGKEPVVEKTRAHAIFQLGMPTAKLFEVIDLDQELN</sequence>
<gene>
    <name evidence="1" type="ORF">A4R26_25210</name>
</gene>
<dbReference type="EMBL" id="LWBP01000196">
    <property type="protein sequence ID" value="OQP56753.1"/>
    <property type="molecule type" value="Genomic_DNA"/>
</dbReference>
<evidence type="ECO:0000313" key="2">
    <source>
        <dbReference type="Proteomes" id="UP000192276"/>
    </source>
</evidence>
<accession>A0A1V9FEH0</accession>
<organism evidence="1 2">
    <name type="scientific">Niastella populi</name>
    <dbReference type="NCBI Taxonomy" id="550983"/>
    <lineage>
        <taxon>Bacteria</taxon>
        <taxon>Pseudomonadati</taxon>
        <taxon>Bacteroidota</taxon>
        <taxon>Chitinophagia</taxon>
        <taxon>Chitinophagales</taxon>
        <taxon>Chitinophagaceae</taxon>
        <taxon>Niastella</taxon>
    </lineage>
</organism>
<dbReference type="OrthoDB" id="661563at2"/>